<sequence length="530" mass="55639">MSLASTRTKMTALHVLSVFKQNLMFLQFLPIWVCFLTVGIVTGLNTRISVDGLECPPSKMLISSYECRKWDGSVGRCTKKTCCTGYQFADGRCVSIADRAVCADSPCEQQCEDYFGQAHCTCYPGYEMNKEKYRVREHPYCQDINECSISNGGCLHFCNNTDGSYFCSCRHGYRLDADSKSCVFQEGTNSTGHKRDFGAGDFYEGGRCHTSCSQLQMFKEAIVKVESKIGILESRIPQPPALSSDVLLNYNDNQQTTLQRVKGDKGEPGIGLPGPAGSPGLPGVPGCKGEPGPKGVAGTHGPPGVTGAPGPRGLPGVQGPKGDLGDVGPKGDAGPPGPVGPRGYLGQTGPEGPPGPKGEKGSCVYGRTRGGVASSLRGPKGQKGDTGEPGPMGLMGSRGLTGEKGSIGPMGPPGPPGQLTIGDANLTVDELSQLQGPKGATGPRGFPGPHGQKGDKGDSGSSELLLLIIAEMKKDIIKLQKRVFNEDHVITSSEHSDSRNSSNPAGDVIGRSNSDLTFTSSSYLDEGSGN</sequence>
<name>A0A8B7ZB67_ACAPL</name>
<dbReference type="CDD" id="cd00054">
    <property type="entry name" value="EGF_CA"/>
    <property type="match status" value="1"/>
</dbReference>
<dbReference type="InterPro" id="IPR008160">
    <property type="entry name" value="Collagen"/>
</dbReference>
<evidence type="ECO:0000256" key="2">
    <source>
        <dbReference type="ARBA" id="ARBA00022737"/>
    </source>
</evidence>
<dbReference type="InterPro" id="IPR050149">
    <property type="entry name" value="Collagen_superfamily"/>
</dbReference>
<dbReference type="GO" id="GO:0030198">
    <property type="term" value="P:extracellular matrix organization"/>
    <property type="evidence" value="ECO:0007669"/>
    <property type="project" value="TreeGrafter"/>
</dbReference>
<dbReference type="KEGG" id="aplc:110985840"/>
<accession>A0A8B7ZB67</accession>
<dbReference type="PROSITE" id="PS01186">
    <property type="entry name" value="EGF_2"/>
    <property type="match status" value="1"/>
</dbReference>
<dbReference type="AlphaFoldDB" id="A0A8B7ZB67"/>
<dbReference type="SMART" id="SM00181">
    <property type="entry name" value="EGF"/>
    <property type="match status" value="2"/>
</dbReference>
<dbReference type="Proteomes" id="UP000694845">
    <property type="component" value="Unplaced"/>
</dbReference>
<dbReference type="FunFam" id="2.10.25.10:FF:000240">
    <property type="entry name" value="Vitamin K-dependent protein S"/>
    <property type="match status" value="1"/>
</dbReference>
<dbReference type="GO" id="GO:0005509">
    <property type="term" value="F:calcium ion binding"/>
    <property type="evidence" value="ECO:0007669"/>
    <property type="project" value="InterPro"/>
</dbReference>
<dbReference type="GO" id="GO:0031012">
    <property type="term" value="C:extracellular matrix"/>
    <property type="evidence" value="ECO:0007669"/>
    <property type="project" value="TreeGrafter"/>
</dbReference>
<keyword evidence="5" id="KW-0812">Transmembrane</keyword>
<gene>
    <name evidence="8" type="primary">LOC110985840</name>
</gene>
<feature type="region of interest" description="Disordered" evidence="4">
    <location>
        <begin position="259"/>
        <end position="394"/>
    </location>
</feature>
<keyword evidence="2" id="KW-0677">Repeat</keyword>
<keyword evidence="7" id="KW-1185">Reference proteome</keyword>
<dbReference type="PANTHER" id="PTHR24023:SF1082">
    <property type="entry name" value="COLLAGEN TRIPLE HELIX REPEAT"/>
    <property type="match status" value="1"/>
</dbReference>
<dbReference type="Gene3D" id="2.10.25.10">
    <property type="entry name" value="Laminin"/>
    <property type="match status" value="2"/>
</dbReference>
<dbReference type="GeneID" id="110985840"/>
<dbReference type="SMART" id="SM00179">
    <property type="entry name" value="EGF_CA"/>
    <property type="match status" value="2"/>
</dbReference>
<keyword evidence="5" id="KW-0472">Membrane</keyword>
<keyword evidence="3" id="KW-1015">Disulfide bond</keyword>
<dbReference type="GO" id="GO:0030020">
    <property type="term" value="F:extracellular matrix structural constituent conferring tensile strength"/>
    <property type="evidence" value="ECO:0007669"/>
    <property type="project" value="TreeGrafter"/>
</dbReference>
<dbReference type="PROSITE" id="PS00010">
    <property type="entry name" value="ASX_HYDROXYL"/>
    <property type="match status" value="1"/>
</dbReference>
<feature type="region of interest" description="Disordered" evidence="4">
    <location>
        <begin position="434"/>
        <end position="460"/>
    </location>
</feature>
<dbReference type="InterPro" id="IPR001881">
    <property type="entry name" value="EGF-like_Ca-bd_dom"/>
</dbReference>
<dbReference type="RefSeq" id="XP_022102919.1">
    <property type="nucleotide sequence ID" value="XM_022247227.1"/>
</dbReference>
<reference evidence="8" key="1">
    <citation type="submission" date="2025-08" db="UniProtKB">
        <authorList>
            <consortium name="RefSeq"/>
        </authorList>
    </citation>
    <scope>IDENTIFICATION</scope>
</reference>
<dbReference type="PROSITE" id="PS01187">
    <property type="entry name" value="EGF_CA"/>
    <property type="match status" value="1"/>
</dbReference>
<keyword evidence="1" id="KW-0245">EGF-like domain</keyword>
<proteinExistence type="predicted"/>
<dbReference type="Gene3D" id="1.20.5.320">
    <property type="entry name" value="6-Phosphogluconate Dehydrogenase, domain 3"/>
    <property type="match status" value="1"/>
</dbReference>
<evidence type="ECO:0000259" key="6">
    <source>
        <dbReference type="PROSITE" id="PS01186"/>
    </source>
</evidence>
<dbReference type="Pfam" id="PF01391">
    <property type="entry name" value="Collagen"/>
    <property type="match status" value="2"/>
</dbReference>
<feature type="compositionally biased region" description="Low complexity" evidence="4">
    <location>
        <begin position="275"/>
        <end position="285"/>
    </location>
</feature>
<dbReference type="SUPFAM" id="SSF57196">
    <property type="entry name" value="EGF/Laminin"/>
    <property type="match status" value="2"/>
</dbReference>
<feature type="domain" description="EGF-like" evidence="6">
    <location>
        <begin position="167"/>
        <end position="182"/>
    </location>
</feature>
<dbReference type="Pfam" id="PF14670">
    <property type="entry name" value="FXa_inhibition"/>
    <property type="match status" value="1"/>
</dbReference>
<dbReference type="InterPro" id="IPR018097">
    <property type="entry name" value="EGF_Ca-bd_CS"/>
</dbReference>
<dbReference type="InterPro" id="IPR000152">
    <property type="entry name" value="EGF-type_Asp/Asn_hydroxyl_site"/>
</dbReference>
<evidence type="ECO:0000256" key="3">
    <source>
        <dbReference type="ARBA" id="ARBA00023157"/>
    </source>
</evidence>
<evidence type="ECO:0000256" key="4">
    <source>
        <dbReference type="SAM" id="MobiDB-lite"/>
    </source>
</evidence>
<feature type="region of interest" description="Disordered" evidence="4">
    <location>
        <begin position="490"/>
        <end position="530"/>
    </location>
</feature>
<dbReference type="GO" id="GO:0005615">
    <property type="term" value="C:extracellular space"/>
    <property type="evidence" value="ECO:0007669"/>
    <property type="project" value="TreeGrafter"/>
</dbReference>
<protein>
    <submittedName>
        <fullName evidence="8">Collagen and calcium-binding EGF domain-containing protein 1-like isoform X1</fullName>
    </submittedName>
</protein>
<organism evidence="7 8">
    <name type="scientific">Acanthaster planci</name>
    <name type="common">Crown-of-thorns starfish</name>
    <dbReference type="NCBI Taxonomy" id="133434"/>
    <lineage>
        <taxon>Eukaryota</taxon>
        <taxon>Metazoa</taxon>
        <taxon>Echinodermata</taxon>
        <taxon>Eleutherozoa</taxon>
        <taxon>Asterozoa</taxon>
        <taxon>Asteroidea</taxon>
        <taxon>Valvatacea</taxon>
        <taxon>Valvatida</taxon>
        <taxon>Acanthasteridae</taxon>
        <taxon>Acanthaster</taxon>
    </lineage>
</organism>
<dbReference type="OrthoDB" id="9946071at2759"/>
<feature type="transmembrane region" description="Helical" evidence="5">
    <location>
        <begin position="23"/>
        <end position="44"/>
    </location>
</feature>
<feature type="compositionally biased region" description="Polar residues" evidence="4">
    <location>
        <begin position="511"/>
        <end position="523"/>
    </location>
</feature>
<evidence type="ECO:0000313" key="7">
    <source>
        <dbReference type="Proteomes" id="UP000694845"/>
    </source>
</evidence>
<keyword evidence="5" id="KW-1133">Transmembrane helix</keyword>
<evidence type="ECO:0000313" key="8">
    <source>
        <dbReference type="RefSeq" id="XP_022102919.1"/>
    </source>
</evidence>
<dbReference type="InterPro" id="IPR000742">
    <property type="entry name" value="EGF"/>
</dbReference>
<evidence type="ECO:0000256" key="5">
    <source>
        <dbReference type="SAM" id="Phobius"/>
    </source>
</evidence>
<evidence type="ECO:0000256" key="1">
    <source>
        <dbReference type="ARBA" id="ARBA00022536"/>
    </source>
</evidence>
<dbReference type="PANTHER" id="PTHR24023">
    <property type="entry name" value="COLLAGEN ALPHA"/>
    <property type="match status" value="1"/>
</dbReference>